<name>A0AAD7S546_9TELE</name>
<sequence length="122" mass="13360">MHPYPLQLPQWCPLATVSHIDSTQVQGGCDVVLRNPQPREVEMDVQTTQVPVVVGWPLALPQVDGLTPEQHRQVQALLQWWVGVFEDSGFTNAVLHHIPIGNGTAKGIAFSPQACTWSCGPC</sequence>
<accession>A0AAD7S546</accession>
<dbReference type="AlphaFoldDB" id="A0AAD7S546"/>
<organism evidence="1 2">
    <name type="scientific">Aldrovandia affinis</name>
    <dbReference type="NCBI Taxonomy" id="143900"/>
    <lineage>
        <taxon>Eukaryota</taxon>
        <taxon>Metazoa</taxon>
        <taxon>Chordata</taxon>
        <taxon>Craniata</taxon>
        <taxon>Vertebrata</taxon>
        <taxon>Euteleostomi</taxon>
        <taxon>Actinopterygii</taxon>
        <taxon>Neopterygii</taxon>
        <taxon>Teleostei</taxon>
        <taxon>Notacanthiformes</taxon>
        <taxon>Halosauridae</taxon>
        <taxon>Aldrovandia</taxon>
    </lineage>
</organism>
<comment type="caution">
    <text evidence="1">The sequence shown here is derived from an EMBL/GenBank/DDBJ whole genome shotgun (WGS) entry which is preliminary data.</text>
</comment>
<reference evidence="1" key="1">
    <citation type="journal article" date="2023" name="Science">
        <title>Genome structures resolve the early diversification of teleost fishes.</title>
        <authorList>
            <person name="Parey E."/>
            <person name="Louis A."/>
            <person name="Montfort J."/>
            <person name="Bouchez O."/>
            <person name="Roques C."/>
            <person name="Iampietro C."/>
            <person name="Lluch J."/>
            <person name="Castinel A."/>
            <person name="Donnadieu C."/>
            <person name="Desvignes T."/>
            <person name="Floi Bucao C."/>
            <person name="Jouanno E."/>
            <person name="Wen M."/>
            <person name="Mejri S."/>
            <person name="Dirks R."/>
            <person name="Jansen H."/>
            <person name="Henkel C."/>
            <person name="Chen W.J."/>
            <person name="Zahm M."/>
            <person name="Cabau C."/>
            <person name="Klopp C."/>
            <person name="Thompson A.W."/>
            <person name="Robinson-Rechavi M."/>
            <person name="Braasch I."/>
            <person name="Lecointre G."/>
            <person name="Bobe J."/>
            <person name="Postlethwait J.H."/>
            <person name="Berthelot C."/>
            <person name="Roest Crollius H."/>
            <person name="Guiguen Y."/>
        </authorList>
    </citation>
    <scope>NUCLEOTIDE SEQUENCE</scope>
    <source>
        <strain evidence="1">NC1722</strain>
    </source>
</reference>
<keyword evidence="2" id="KW-1185">Reference proteome</keyword>
<dbReference type="EMBL" id="JAINUG010000109">
    <property type="protein sequence ID" value="KAJ8396125.1"/>
    <property type="molecule type" value="Genomic_DNA"/>
</dbReference>
<dbReference type="Proteomes" id="UP001221898">
    <property type="component" value="Unassembled WGS sequence"/>
</dbReference>
<proteinExistence type="predicted"/>
<evidence type="ECO:0000313" key="2">
    <source>
        <dbReference type="Proteomes" id="UP001221898"/>
    </source>
</evidence>
<protein>
    <submittedName>
        <fullName evidence="1">Uncharacterized protein</fullName>
    </submittedName>
</protein>
<evidence type="ECO:0000313" key="1">
    <source>
        <dbReference type="EMBL" id="KAJ8396125.1"/>
    </source>
</evidence>
<gene>
    <name evidence="1" type="ORF">AAFF_G00021980</name>
</gene>